<dbReference type="Proteomes" id="UP000677228">
    <property type="component" value="Unassembled WGS sequence"/>
</dbReference>
<comment type="caution">
    <text evidence="3">The sequence shown here is derived from an EMBL/GenBank/DDBJ whole genome shotgun (WGS) entry which is preliminary data.</text>
</comment>
<evidence type="ECO:0000313" key="2">
    <source>
        <dbReference type="EMBL" id="CAF1408177.1"/>
    </source>
</evidence>
<sequence length="211" mass="24478">MTSEFNKDDNSTDHVTMHFKLQKTEVIFRILLTPCSNFQLYGTCSSSQPQFSFIVSAIFLLFLQYNSEQEDSRITNNSFLHQRETLTNQIGTIGIDNNASYDDDNSYQSTKKKKNDKSLTIDFCEKFLYCNDLLQAARINSTQKQQRSVKQPQSSNLESKVNRPRRQSKSKMTRLTLEEKQLFDEEQILSSRQEIIAHACSRRKASGHRKV</sequence>
<evidence type="ECO:0000256" key="1">
    <source>
        <dbReference type="SAM" id="MobiDB-lite"/>
    </source>
</evidence>
<gene>
    <name evidence="2" type="ORF">OVA965_LOCUS33281</name>
    <name evidence="3" type="ORF">TMI583_LOCUS34163</name>
</gene>
<protein>
    <submittedName>
        <fullName evidence="3">Uncharacterized protein</fullName>
    </submittedName>
</protein>
<name>A0A8S2S810_9BILA</name>
<dbReference type="EMBL" id="CAJNOK010026753">
    <property type="protein sequence ID" value="CAF1408177.1"/>
    <property type="molecule type" value="Genomic_DNA"/>
</dbReference>
<feature type="region of interest" description="Disordered" evidence="1">
    <location>
        <begin position="142"/>
        <end position="172"/>
    </location>
</feature>
<feature type="compositionally biased region" description="Polar residues" evidence="1">
    <location>
        <begin position="142"/>
        <end position="159"/>
    </location>
</feature>
<evidence type="ECO:0000313" key="3">
    <source>
        <dbReference type="EMBL" id="CAF4213229.1"/>
    </source>
</evidence>
<accession>A0A8S2S810</accession>
<dbReference type="EMBL" id="CAJOBA010048492">
    <property type="protein sequence ID" value="CAF4213229.1"/>
    <property type="molecule type" value="Genomic_DNA"/>
</dbReference>
<dbReference type="Proteomes" id="UP000682733">
    <property type="component" value="Unassembled WGS sequence"/>
</dbReference>
<reference evidence="3" key="1">
    <citation type="submission" date="2021-02" db="EMBL/GenBank/DDBJ databases">
        <authorList>
            <person name="Nowell W R."/>
        </authorList>
    </citation>
    <scope>NUCLEOTIDE SEQUENCE</scope>
</reference>
<dbReference type="AlphaFoldDB" id="A0A8S2S810"/>
<feature type="compositionally biased region" description="Basic residues" evidence="1">
    <location>
        <begin position="162"/>
        <end position="172"/>
    </location>
</feature>
<proteinExistence type="predicted"/>
<evidence type="ECO:0000313" key="4">
    <source>
        <dbReference type="Proteomes" id="UP000682733"/>
    </source>
</evidence>
<organism evidence="3 4">
    <name type="scientific">Didymodactylos carnosus</name>
    <dbReference type="NCBI Taxonomy" id="1234261"/>
    <lineage>
        <taxon>Eukaryota</taxon>
        <taxon>Metazoa</taxon>
        <taxon>Spiralia</taxon>
        <taxon>Gnathifera</taxon>
        <taxon>Rotifera</taxon>
        <taxon>Eurotatoria</taxon>
        <taxon>Bdelloidea</taxon>
        <taxon>Philodinida</taxon>
        <taxon>Philodinidae</taxon>
        <taxon>Didymodactylos</taxon>
    </lineage>
</organism>